<evidence type="ECO:0000313" key="3">
    <source>
        <dbReference type="EMBL" id="EDX00003.1"/>
    </source>
</evidence>
<feature type="chain" id="PRO_5014298636" evidence="1">
    <location>
        <begin position="20"/>
        <end position="164"/>
    </location>
</feature>
<dbReference type="OMA" id="CHFEDER"/>
<feature type="signal peptide" evidence="1">
    <location>
        <begin position="1"/>
        <end position="19"/>
    </location>
</feature>
<reference evidence="3" key="1">
    <citation type="submission" date="2006-01" db="EMBL/GenBank/DDBJ databases">
        <title>The Genome of Drosophila yakuba.</title>
        <authorList>
            <consortium name="The Drosophila yakuba Sequencing Consortium"/>
        </authorList>
    </citation>
    <scope>NUCLEOTIDE SEQUENCE</scope>
    <source>
        <strain evidence="3">Tai18E2</strain>
    </source>
</reference>
<evidence type="ECO:0000313" key="2">
    <source>
        <dbReference type="EMBL" id="EDW95253.1"/>
    </source>
</evidence>
<reference evidence="3" key="4">
    <citation type="submission" date="2015-11" db="EMBL/GenBank/DDBJ databases">
        <authorList>
            <consortium name="FlyBase"/>
        </authorList>
    </citation>
    <scope>NUCLEOTIDE SEQUENCE</scope>
    <source>
        <strain evidence="3">Tai18E2</strain>
    </source>
</reference>
<evidence type="ECO:0000256" key="1">
    <source>
        <dbReference type="SAM" id="SignalP"/>
    </source>
</evidence>
<reference evidence="3 4" key="3">
    <citation type="journal article" date="2007" name="PLoS Biol.">
        <title>Principles of genome evolution in the Drosophila melanogaster species group.</title>
        <authorList>
            <person name="Ranz J.M."/>
            <person name="Maurin D."/>
            <person name="Chan Y.S."/>
            <person name="von Grotthuss M."/>
            <person name="Hillier L.W."/>
            <person name="Roote J."/>
            <person name="Ashburner M."/>
            <person name="Bergman C.M."/>
        </authorList>
    </citation>
    <scope>NUCLEOTIDE SEQUENCE [LARGE SCALE GENOMIC DNA]</scope>
    <source>
        <strain evidence="3">Tai18E2</strain>
        <strain evidence="4">Tai18E2 / Tucson 14021-0261.01</strain>
    </source>
</reference>
<protein>
    <submittedName>
        <fullName evidence="3">Uncharacterized protein</fullName>
    </submittedName>
</protein>
<name>B4IUD9_DROYA</name>
<dbReference type="AlphaFoldDB" id="B4IUD9"/>
<organism evidence="3 4">
    <name type="scientific">Drosophila yakuba</name>
    <name type="common">Fruit fly</name>
    <dbReference type="NCBI Taxonomy" id="7245"/>
    <lineage>
        <taxon>Eukaryota</taxon>
        <taxon>Metazoa</taxon>
        <taxon>Ecdysozoa</taxon>
        <taxon>Arthropoda</taxon>
        <taxon>Hexapoda</taxon>
        <taxon>Insecta</taxon>
        <taxon>Pterygota</taxon>
        <taxon>Neoptera</taxon>
        <taxon>Endopterygota</taxon>
        <taxon>Diptera</taxon>
        <taxon>Brachycera</taxon>
        <taxon>Muscomorpha</taxon>
        <taxon>Ephydroidea</taxon>
        <taxon>Drosophilidae</taxon>
        <taxon>Drosophila</taxon>
        <taxon>Sophophora</taxon>
    </lineage>
</organism>
<keyword evidence="4" id="KW-1185">Reference proteome</keyword>
<accession>B4IUD9</accession>
<dbReference type="OrthoDB" id="7810407at2759"/>
<keyword evidence="1" id="KW-0732">Signal</keyword>
<evidence type="ECO:0000313" key="4">
    <source>
        <dbReference type="Proteomes" id="UP000002282"/>
    </source>
</evidence>
<proteinExistence type="predicted"/>
<dbReference type="Proteomes" id="UP000002282">
    <property type="component" value="Chromosome 3L"/>
</dbReference>
<dbReference type="KEGG" id="dya:Dyak_GE22451"/>
<gene>
    <name evidence="3" type="primary">Dyak\GE22760</name>
    <name evidence="2" type="synonym">Dyak\GE22451</name>
    <name evidence="2" type="ORF">Dyak_GE22451</name>
    <name evidence="3" type="ORF">Dyak_GE22760</name>
</gene>
<reference evidence="3 4" key="2">
    <citation type="journal article" date="2007" name="Nature">
        <title>Evolution of genes and genomes on the Drosophila phylogeny.</title>
        <authorList>
            <consortium name="Drosophila 12 Genomes Consortium"/>
            <person name="Clark A.G."/>
            <person name="Eisen M.B."/>
            <person name="Smith D.R."/>
            <person name="Bergman C.M."/>
            <person name="Oliver B."/>
            <person name="Markow T.A."/>
            <person name="Kaufman T.C."/>
            <person name="Kellis M."/>
            <person name="Gelbart W."/>
            <person name="Iyer V.N."/>
            <person name="Pollard D.A."/>
            <person name="Sackton T.B."/>
            <person name="Larracuente A.M."/>
            <person name="Singh N.D."/>
            <person name="Abad J.P."/>
            <person name="Abt D.N."/>
            <person name="Adryan B."/>
            <person name="Aguade M."/>
            <person name="Akashi H."/>
            <person name="Anderson W.W."/>
            <person name="Aquadro C.F."/>
            <person name="Ardell D.H."/>
            <person name="Arguello R."/>
            <person name="Artieri C.G."/>
            <person name="Barbash D.A."/>
            <person name="Barker D."/>
            <person name="Barsanti P."/>
            <person name="Batterham P."/>
            <person name="Batzoglou S."/>
            <person name="Begun D."/>
            <person name="Bhutkar A."/>
            <person name="Blanco E."/>
            <person name="Bosak S.A."/>
            <person name="Bradley R.K."/>
            <person name="Brand A.D."/>
            <person name="Brent M.R."/>
            <person name="Brooks A.N."/>
            <person name="Brown R.H."/>
            <person name="Butlin R.K."/>
            <person name="Caggese C."/>
            <person name="Calvi B.R."/>
            <person name="Bernardo de Carvalho A."/>
            <person name="Caspi A."/>
            <person name="Castrezana S."/>
            <person name="Celniker S.E."/>
            <person name="Chang J.L."/>
            <person name="Chapple C."/>
            <person name="Chatterji S."/>
            <person name="Chinwalla A."/>
            <person name="Civetta A."/>
            <person name="Clifton S.W."/>
            <person name="Comeron J.M."/>
            <person name="Costello J.C."/>
            <person name="Coyne J.A."/>
            <person name="Daub J."/>
            <person name="David R.G."/>
            <person name="Delcher A.L."/>
            <person name="Delehaunty K."/>
            <person name="Do C.B."/>
            <person name="Ebling H."/>
            <person name="Edwards K."/>
            <person name="Eickbush T."/>
            <person name="Evans J.D."/>
            <person name="Filipski A."/>
            <person name="Findeiss S."/>
            <person name="Freyhult E."/>
            <person name="Fulton L."/>
            <person name="Fulton R."/>
            <person name="Garcia A.C."/>
            <person name="Gardiner A."/>
            <person name="Garfield D.A."/>
            <person name="Garvin B.E."/>
            <person name="Gibson G."/>
            <person name="Gilbert D."/>
            <person name="Gnerre S."/>
            <person name="Godfrey J."/>
            <person name="Good R."/>
            <person name="Gotea V."/>
            <person name="Gravely B."/>
            <person name="Greenberg A.J."/>
            <person name="Griffiths-Jones S."/>
            <person name="Gross S."/>
            <person name="Guigo R."/>
            <person name="Gustafson E.A."/>
            <person name="Haerty W."/>
            <person name="Hahn M.W."/>
            <person name="Halligan D.L."/>
            <person name="Halpern A.L."/>
            <person name="Halter G.M."/>
            <person name="Han M.V."/>
            <person name="Heger A."/>
            <person name="Hillier L."/>
            <person name="Hinrichs A.S."/>
            <person name="Holmes I."/>
            <person name="Hoskins R.A."/>
            <person name="Hubisz M.J."/>
            <person name="Hultmark D."/>
            <person name="Huntley M.A."/>
            <person name="Jaffe D.B."/>
            <person name="Jagadeeshan S."/>
            <person name="Jeck W.R."/>
            <person name="Johnson J."/>
            <person name="Jones C.D."/>
            <person name="Jordan W.C."/>
            <person name="Karpen G.H."/>
            <person name="Kataoka E."/>
            <person name="Keightley P.D."/>
            <person name="Kheradpour P."/>
            <person name="Kirkness E.F."/>
            <person name="Koerich L.B."/>
            <person name="Kristiansen K."/>
            <person name="Kudrna D."/>
            <person name="Kulathinal R.J."/>
            <person name="Kumar S."/>
            <person name="Kwok R."/>
            <person name="Lander E."/>
            <person name="Langley C.H."/>
            <person name="Lapoint R."/>
            <person name="Lazzaro B.P."/>
            <person name="Lee S.J."/>
            <person name="Levesque L."/>
            <person name="Li R."/>
            <person name="Lin C.F."/>
            <person name="Lin M.F."/>
            <person name="Lindblad-Toh K."/>
            <person name="Llopart A."/>
            <person name="Long M."/>
            <person name="Low L."/>
            <person name="Lozovsky E."/>
            <person name="Lu J."/>
            <person name="Luo M."/>
            <person name="Machado C.A."/>
            <person name="Makalowski W."/>
            <person name="Marzo M."/>
            <person name="Matsuda M."/>
            <person name="Matzkin L."/>
            <person name="McAllister B."/>
            <person name="McBride C.S."/>
            <person name="McKernan B."/>
            <person name="McKernan K."/>
            <person name="Mendez-Lago M."/>
            <person name="Minx P."/>
            <person name="Mollenhauer M.U."/>
            <person name="Montooth K."/>
            <person name="Mount S.M."/>
            <person name="Mu X."/>
            <person name="Myers E."/>
            <person name="Negre B."/>
            <person name="Newfeld S."/>
            <person name="Nielsen R."/>
            <person name="Noor M.A."/>
            <person name="O'Grady P."/>
            <person name="Pachter L."/>
            <person name="Papaceit M."/>
            <person name="Parisi M.J."/>
            <person name="Parisi M."/>
            <person name="Parts L."/>
            <person name="Pedersen J.S."/>
            <person name="Pesole G."/>
            <person name="Phillippy A.M."/>
            <person name="Ponting C.P."/>
            <person name="Pop M."/>
            <person name="Porcelli D."/>
            <person name="Powell J.R."/>
            <person name="Prohaska S."/>
            <person name="Pruitt K."/>
            <person name="Puig M."/>
            <person name="Quesneville H."/>
            <person name="Ram K.R."/>
            <person name="Rand D."/>
            <person name="Rasmussen M.D."/>
            <person name="Reed L.K."/>
            <person name="Reenan R."/>
            <person name="Reily A."/>
            <person name="Remington K.A."/>
            <person name="Rieger T.T."/>
            <person name="Ritchie M.G."/>
            <person name="Robin C."/>
            <person name="Rogers Y.H."/>
            <person name="Rohde C."/>
            <person name="Rozas J."/>
            <person name="Rubenfield M.J."/>
            <person name="Ruiz A."/>
            <person name="Russo S."/>
            <person name="Salzberg S.L."/>
            <person name="Sanchez-Gracia A."/>
            <person name="Saranga D.J."/>
            <person name="Sato H."/>
            <person name="Schaeffer S.W."/>
            <person name="Schatz M.C."/>
            <person name="Schlenke T."/>
            <person name="Schwartz R."/>
            <person name="Segarra C."/>
            <person name="Singh R.S."/>
            <person name="Sirot L."/>
            <person name="Sirota M."/>
            <person name="Sisneros N.B."/>
            <person name="Smith C.D."/>
            <person name="Smith T.F."/>
            <person name="Spieth J."/>
            <person name="Stage D.E."/>
            <person name="Stark A."/>
            <person name="Stephan W."/>
            <person name="Strausberg R.L."/>
            <person name="Strempel S."/>
            <person name="Sturgill D."/>
            <person name="Sutton G."/>
            <person name="Sutton G.G."/>
            <person name="Tao W."/>
            <person name="Teichmann S."/>
            <person name="Tobari Y.N."/>
            <person name="Tomimura Y."/>
            <person name="Tsolas J.M."/>
            <person name="Valente V.L."/>
            <person name="Venter E."/>
            <person name="Venter J.C."/>
            <person name="Vicario S."/>
            <person name="Vieira F.G."/>
            <person name="Vilella A.J."/>
            <person name="Villasante A."/>
            <person name="Walenz B."/>
            <person name="Wang J."/>
            <person name="Wasserman M."/>
            <person name="Watts T."/>
            <person name="Wilson D."/>
            <person name="Wilson R.K."/>
            <person name="Wing R.A."/>
            <person name="Wolfner M.F."/>
            <person name="Wong A."/>
            <person name="Wong G.K."/>
            <person name="Wu C.I."/>
            <person name="Wu G."/>
            <person name="Yamamoto D."/>
            <person name="Yang H.P."/>
            <person name="Yang S.P."/>
            <person name="Yorke J.A."/>
            <person name="Yoshida K."/>
            <person name="Zdobnov E."/>
            <person name="Zhang P."/>
            <person name="Zhang Y."/>
            <person name="Zimin A.V."/>
            <person name="Baldwin J."/>
            <person name="Abdouelleil A."/>
            <person name="Abdulkadir J."/>
            <person name="Abebe A."/>
            <person name="Abera B."/>
            <person name="Abreu J."/>
            <person name="Acer S.C."/>
            <person name="Aftuck L."/>
            <person name="Alexander A."/>
            <person name="An P."/>
            <person name="Anderson E."/>
            <person name="Anderson S."/>
            <person name="Arachi H."/>
            <person name="Azer M."/>
            <person name="Bachantsang P."/>
            <person name="Barry A."/>
            <person name="Bayul T."/>
            <person name="Berlin A."/>
            <person name="Bessette D."/>
            <person name="Bloom T."/>
            <person name="Blye J."/>
            <person name="Boguslavskiy L."/>
            <person name="Bonnet C."/>
            <person name="Boukhgalter B."/>
            <person name="Bourzgui I."/>
            <person name="Brown A."/>
            <person name="Cahill P."/>
            <person name="Channer S."/>
            <person name="Cheshatsang Y."/>
            <person name="Chuda L."/>
            <person name="Citroen M."/>
            <person name="Collymore A."/>
            <person name="Cooke P."/>
            <person name="Costello M."/>
            <person name="D'Aco K."/>
            <person name="Daza R."/>
            <person name="De Haan G."/>
            <person name="DeGray S."/>
            <person name="DeMaso C."/>
            <person name="Dhargay N."/>
            <person name="Dooley K."/>
            <person name="Dooley E."/>
            <person name="Doricent M."/>
            <person name="Dorje P."/>
            <person name="Dorjee K."/>
            <person name="Dupes A."/>
            <person name="Elong R."/>
            <person name="Falk J."/>
            <person name="Farina A."/>
            <person name="Faro S."/>
            <person name="Ferguson D."/>
            <person name="Fisher S."/>
            <person name="Foley C.D."/>
            <person name="Franke A."/>
            <person name="Friedrich D."/>
            <person name="Gadbois L."/>
            <person name="Gearin G."/>
            <person name="Gearin C.R."/>
            <person name="Giannoukos G."/>
            <person name="Goode T."/>
            <person name="Graham J."/>
            <person name="Grandbois E."/>
            <person name="Grewal S."/>
            <person name="Gyaltsen K."/>
            <person name="Hafez N."/>
            <person name="Hagos B."/>
            <person name="Hall J."/>
            <person name="Henson C."/>
            <person name="Hollinger A."/>
            <person name="Honan T."/>
            <person name="Huard M.D."/>
            <person name="Hughes L."/>
            <person name="Hurhula B."/>
            <person name="Husby M.E."/>
            <person name="Kamat A."/>
            <person name="Kanga B."/>
            <person name="Kashin S."/>
            <person name="Khazanovich D."/>
            <person name="Kisner P."/>
            <person name="Lance K."/>
            <person name="Lara M."/>
            <person name="Lee W."/>
            <person name="Lennon N."/>
            <person name="Letendre F."/>
            <person name="LeVine R."/>
            <person name="Lipovsky A."/>
            <person name="Liu X."/>
            <person name="Liu J."/>
            <person name="Liu S."/>
            <person name="Lokyitsang T."/>
            <person name="Lokyitsang Y."/>
            <person name="Lubonja R."/>
            <person name="Lui A."/>
            <person name="MacDonald P."/>
            <person name="Magnisalis V."/>
            <person name="Maru K."/>
            <person name="Matthews C."/>
            <person name="McCusker W."/>
            <person name="McDonough S."/>
            <person name="Mehta T."/>
            <person name="Meldrim J."/>
            <person name="Meneus L."/>
            <person name="Mihai O."/>
            <person name="Mihalev A."/>
            <person name="Mihova T."/>
            <person name="Mittelman R."/>
            <person name="Mlenga V."/>
            <person name="Montmayeur A."/>
            <person name="Mulrain L."/>
            <person name="Navidi A."/>
            <person name="Naylor J."/>
            <person name="Negash T."/>
            <person name="Nguyen T."/>
            <person name="Nguyen N."/>
            <person name="Nicol R."/>
            <person name="Norbu C."/>
            <person name="Norbu N."/>
            <person name="Novod N."/>
            <person name="O'Neill B."/>
            <person name="Osman S."/>
            <person name="Markiewicz E."/>
            <person name="Oyono O.L."/>
            <person name="Patti C."/>
            <person name="Phunkhang P."/>
            <person name="Pierre F."/>
            <person name="Priest M."/>
            <person name="Raghuraman S."/>
            <person name="Rege F."/>
            <person name="Reyes R."/>
            <person name="Rise C."/>
            <person name="Rogov P."/>
            <person name="Ross K."/>
            <person name="Ryan E."/>
            <person name="Settipalli S."/>
            <person name="Shea T."/>
            <person name="Sherpa N."/>
            <person name="Shi L."/>
            <person name="Shih D."/>
            <person name="Sparrow T."/>
            <person name="Spaulding J."/>
            <person name="Stalker J."/>
            <person name="Stange-Thomann N."/>
            <person name="Stavropoulos S."/>
            <person name="Stone C."/>
            <person name="Strader C."/>
            <person name="Tesfaye S."/>
            <person name="Thomson T."/>
            <person name="Thoulutsang Y."/>
            <person name="Thoulutsang D."/>
            <person name="Topham K."/>
            <person name="Topping I."/>
            <person name="Tsamla T."/>
            <person name="Vassiliev H."/>
            <person name="Vo A."/>
            <person name="Wangchuk T."/>
            <person name="Wangdi T."/>
            <person name="Weiand M."/>
            <person name="Wilkinson J."/>
            <person name="Wilson A."/>
            <person name="Yadav S."/>
            <person name="Young G."/>
            <person name="Yu Q."/>
            <person name="Zembek L."/>
            <person name="Zhong D."/>
            <person name="Zimmer A."/>
            <person name="Zwirko Z."/>
            <person name="Jaffe D.B."/>
            <person name="Alvarez P."/>
            <person name="Brockman W."/>
            <person name="Butler J."/>
            <person name="Chin C."/>
            <person name="Gnerre S."/>
            <person name="Grabherr M."/>
            <person name="Kleber M."/>
            <person name="Mauceli E."/>
            <person name="MacCallum I."/>
        </authorList>
    </citation>
    <scope>NUCLEOTIDE SEQUENCE [LARGE SCALE GENOMIC DNA]</scope>
    <source>
        <strain evidence="3">Tai18E2</strain>
        <strain evidence="4">Tai18E2 / Tucson 14021-0261.01</strain>
    </source>
</reference>
<sequence>MKLVLVIFSISLVSESTISINLKYQMSVRNPYNIANHKQGFPICGNCTNIKNVHINTGFTCHFEDERQVENKFGERDDEYAHCVPKDYIINGEVKNYCCFWSPNWGCSALIGRHLFDKSSDYCDTCRGSCSELKYTDDEKSGGSNKVSEYGYIMPLLFCELWIW</sequence>
<dbReference type="EMBL" id="CM000159">
    <property type="protein sequence ID" value="EDW95253.1"/>
    <property type="molecule type" value="Genomic_DNA"/>
</dbReference>
<dbReference type="HOGENOM" id="CLU_1628794_0_0_1"/>
<dbReference type="KEGG" id="dya:Dyak_GE22760"/>
<dbReference type="EMBL" id="CH891887">
    <property type="protein sequence ID" value="EDX00003.1"/>
    <property type="molecule type" value="Genomic_DNA"/>
</dbReference>